<dbReference type="PROSITE" id="PS51160">
    <property type="entry name" value="ACYLPHOSPHATASE_3"/>
    <property type="match status" value="1"/>
</dbReference>
<evidence type="ECO:0000313" key="7">
    <source>
        <dbReference type="EMBL" id="AWB11098.1"/>
    </source>
</evidence>
<dbReference type="InterPro" id="IPR020456">
    <property type="entry name" value="Acylphosphatase"/>
</dbReference>
<dbReference type="PANTHER" id="PTHR47268:SF4">
    <property type="entry name" value="ACYLPHOSPHATASE"/>
    <property type="match status" value="1"/>
</dbReference>
<gene>
    <name evidence="7" type="ORF">TDSAC_1762</name>
</gene>
<dbReference type="Pfam" id="PF00708">
    <property type="entry name" value="Acylphosphatase"/>
    <property type="match status" value="1"/>
</dbReference>
<evidence type="ECO:0000256" key="4">
    <source>
        <dbReference type="PROSITE-ProRule" id="PRU00520"/>
    </source>
</evidence>
<dbReference type="Proteomes" id="UP000244792">
    <property type="component" value="Chromosome"/>
</dbReference>
<dbReference type="EC" id="3.6.1.7" evidence="2 4"/>
<dbReference type="AlphaFoldDB" id="A0A2R4W305"/>
<keyword evidence="4" id="KW-0378">Hydrolase</keyword>
<evidence type="ECO:0000256" key="5">
    <source>
        <dbReference type="RuleBase" id="RU004168"/>
    </source>
</evidence>
<comment type="similarity">
    <text evidence="1 5">Belongs to the acylphosphatase family.</text>
</comment>
<dbReference type="PROSITE" id="PS00150">
    <property type="entry name" value="ACYLPHOSPHATASE_1"/>
    <property type="match status" value="1"/>
</dbReference>
<evidence type="ECO:0000259" key="6">
    <source>
        <dbReference type="PROSITE" id="PS51160"/>
    </source>
</evidence>
<dbReference type="OrthoDB" id="9808093at2"/>
<feature type="active site" evidence="4">
    <location>
        <position position="17"/>
    </location>
</feature>
<feature type="domain" description="Acylphosphatase-like" evidence="6">
    <location>
        <begin position="2"/>
        <end position="89"/>
    </location>
</feature>
<keyword evidence="8" id="KW-1185">Reference proteome</keyword>
<sequence length="89" mass="10044">MTLYAKVIGKVQGVYFRAFTQKVARNLGLKGTVRNLRDGSVEVIAVGEEEKINELLKELKRGSPGSKVIDIEVKKDLNDLDFKDFKIVY</sequence>
<name>A0A2R4W305_THEAF</name>
<protein>
    <recommendedName>
        <fullName evidence="2 4">acylphosphatase</fullName>
        <ecNumber evidence="2 4">3.6.1.7</ecNumber>
    </recommendedName>
</protein>
<dbReference type="InterPro" id="IPR017968">
    <property type="entry name" value="Acylphosphatase_CS"/>
</dbReference>
<reference evidence="7 8" key="1">
    <citation type="submission" date="2017-04" db="EMBL/GenBank/DDBJ databases">
        <title>Genomic insights into metabolism of Thermodesulfobium acidiphilum.</title>
        <authorList>
            <person name="Toshchakov S.V."/>
            <person name="Frolov E.N."/>
            <person name="Kublanov I.V."/>
            <person name="Samarov N.I."/>
            <person name="Novikov A."/>
            <person name="Lebedinsky A.V."/>
            <person name="Bonch-Osmolovskaya E.A."/>
            <person name="Chernyh N.A."/>
        </authorList>
    </citation>
    <scope>NUCLEOTIDE SEQUENCE [LARGE SCALE GENOMIC DNA]</scope>
    <source>
        <strain evidence="7 8">3127-1</strain>
    </source>
</reference>
<evidence type="ECO:0000256" key="3">
    <source>
        <dbReference type="ARBA" id="ARBA00047645"/>
    </source>
</evidence>
<dbReference type="InterPro" id="IPR036046">
    <property type="entry name" value="Acylphosphatase-like_dom_sf"/>
</dbReference>
<dbReference type="RefSeq" id="WP_108310167.1">
    <property type="nucleotide sequence ID" value="NZ_CP020921.1"/>
</dbReference>
<comment type="catalytic activity">
    <reaction evidence="3 4">
        <text>an acyl phosphate + H2O = a carboxylate + phosphate + H(+)</text>
        <dbReference type="Rhea" id="RHEA:14965"/>
        <dbReference type="ChEBI" id="CHEBI:15377"/>
        <dbReference type="ChEBI" id="CHEBI:15378"/>
        <dbReference type="ChEBI" id="CHEBI:29067"/>
        <dbReference type="ChEBI" id="CHEBI:43474"/>
        <dbReference type="ChEBI" id="CHEBI:59918"/>
        <dbReference type="EC" id="3.6.1.7"/>
    </reaction>
</comment>
<dbReference type="GO" id="GO:0003998">
    <property type="term" value="F:acylphosphatase activity"/>
    <property type="evidence" value="ECO:0007669"/>
    <property type="project" value="UniProtKB-EC"/>
</dbReference>
<evidence type="ECO:0000256" key="1">
    <source>
        <dbReference type="ARBA" id="ARBA00005614"/>
    </source>
</evidence>
<evidence type="ECO:0000256" key="2">
    <source>
        <dbReference type="ARBA" id="ARBA00012150"/>
    </source>
</evidence>
<dbReference type="PANTHER" id="PTHR47268">
    <property type="entry name" value="ACYLPHOSPHATASE"/>
    <property type="match status" value="1"/>
</dbReference>
<evidence type="ECO:0000313" key="8">
    <source>
        <dbReference type="Proteomes" id="UP000244792"/>
    </source>
</evidence>
<dbReference type="InterPro" id="IPR001792">
    <property type="entry name" value="Acylphosphatase-like_dom"/>
</dbReference>
<dbReference type="EMBL" id="CP020921">
    <property type="protein sequence ID" value="AWB11098.1"/>
    <property type="molecule type" value="Genomic_DNA"/>
</dbReference>
<dbReference type="KEGG" id="taci:TDSAC_1762"/>
<organism evidence="7 8">
    <name type="scientific">Thermodesulfobium acidiphilum</name>
    <dbReference type="NCBI Taxonomy" id="1794699"/>
    <lineage>
        <taxon>Bacteria</taxon>
        <taxon>Pseudomonadati</taxon>
        <taxon>Thermodesulfobiota</taxon>
        <taxon>Thermodesulfobiia</taxon>
        <taxon>Thermodesulfobiales</taxon>
        <taxon>Thermodesulfobiaceae</taxon>
        <taxon>Thermodesulfobium</taxon>
    </lineage>
</organism>
<dbReference type="Gene3D" id="3.30.70.100">
    <property type="match status" value="1"/>
</dbReference>
<accession>A0A2R4W305</accession>
<dbReference type="SUPFAM" id="SSF54975">
    <property type="entry name" value="Acylphosphatase/BLUF domain-like"/>
    <property type="match status" value="1"/>
</dbReference>
<proteinExistence type="inferred from homology"/>
<feature type="active site" evidence="4">
    <location>
        <position position="35"/>
    </location>
</feature>